<feature type="coiled-coil region" evidence="1">
    <location>
        <begin position="18"/>
        <end position="78"/>
    </location>
</feature>
<reference evidence="2 3" key="1">
    <citation type="journal article" date="2017" name="Elife">
        <title>Extensive horizontal gene transfer in cheese-associated bacteria.</title>
        <authorList>
            <person name="Bonham K.S."/>
            <person name="Wolfe B.E."/>
            <person name="Dutton R.J."/>
        </authorList>
    </citation>
    <scope>NUCLEOTIDE SEQUENCE [LARGE SCALE GENOMIC DNA]</scope>
    <source>
        <strain evidence="2 3">947_7</strain>
    </source>
</reference>
<comment type="caution">
    <text evidence="2">The sequence shown here is derived from an EMBL/GenBank/DDBJ whole genome shotgun (WGS) entry which is preliminary data.</text>
</comment>
<keyword evidence="1" id="KW-0175">Coiled coil</keyword>
<dbReference type="RefSeq" id="WP_009885469.1">
    <property type="nucleotide sequence ID" value="NZ_AAGP01000065.1"/>
</dbReference>
<evidence type="ECO:0000313" key="3">
    <source>
        <dbReference type="Proteomes" id="UP000217564"/>
    </source>
</evidence>
<dbReference type="Proteomes" id="UP000217564">
    <property type="component" value="Unassembled WGS sequence"/>
</dbReference>
<evidence type="ECO:0000313" key="2">
    <source>
        <dbReference type="EMBL" id="PCC44888.1"/>
    </source>
</evidence>
<dbReference type="AlphaFoldDB" id="A0A2A3Z060"/>
<proteinExistence type="predicted"/>
<dbReference type="EMBL" id="NRGP01000048">
    <property type="protein sequence ID" value="PCC44888.1"/>
    <property type="molecule type" value="Genomic_DNA"/>
</dbReference>
<organism evidence="2 3">
    <name type="scientific">Brevibacterium aurantiacum</name>
    <dbReference type="NCBI Taxonomy" id="273384"/>
    <lineage>
        <taxon>Bacteria</taxon>
        <taxon>Bacillati</taxon>
        <taxon>Actinomycetota</taxon>
        <taxon>Actinomycetes</taxon>
        <taxon>Micrococcales</taxon>
        <taxon>Brevibacteriaceae</taxon>
        <taxon>Brevibacterium</taxon>
    </lineage>
</organism>
<sequence length="87" mass="9260">MSTISETKKLVAEIGTSLAELKQSLGTSKEQFDNAKAQAENVVRGSSTDVEQRLVAKLQQAAERAETAQLAVSKATEACNSYASQTL</sequence>
<accession>A0A2A3Z060</accession>
<evidence type="ECO:0000256" key="1">
    <source>
        <dbReference type="SAM" id="Coils"/>
    </source>
</evidence>
<name>A0A2A3Z060_BREAU</name>
<protein>
    <submittedName>
        <fullName evidence="2">Uncharacterized protein</fullName>
    </submittedName>
</protein>
<gene>
    <name evidence="2" type="ORF">CIK64_18610</name>
</gene>